<name>A0ABU5L7I7_9RICK</name>
<dbReference type="HAMAP" id="MF_00159">
    <property type="entry name" value="IspG"/>
    <property type="match status" value="1"/>
</dbReference>
<gene>
    <name evidence="7" type="primary">ispG</name>
    <name evidence="10" type="ORF">Cyrtocomes_00127</name>
</gene>
<keyword evidence="11" id="KW-1185">Reference proteome</keyword>
<feature type="binding site" evidence="7">
    <location>
        <position position="290"/>
    </location>
    <ligand>
        <name>[4Fe-4S] cluster</name>
        <dbReference type="ChEBI" id="CHEBI:49883"/>
    </ligand>
</feature>
<evidence type="ECO:0000256" key="1">
    <source>
        <dbReference type="ARBA" id="ARBA00022485"/>
    </source>
</evidence>
<dbReference type="Pfam" id="PF26540">
    <property type="entry name" value="GcpE_C"/>
    <property type="match status" value="1"/>
</dbReference>
<keyword evidence="2 7" id="KW-0479">Metal-binding</keyword>
<dbReference type="PANTHER" id="PTHR30454:SF0">
    <property type="entry name" value="4-HYDROXY-3-METHYLBUT-2-EN-1-YL DIPHOSPHATE SYNTHASE (FERREDOXIN), CHLOROPLASTIC"/>
    <property type="match status" value="1"/>
</dbReference>
<dbReference type="InterPro" id="IPR011005">
    <property type="entry name" value="Dihydropteroate_synth-like_sf"/>
</dbReference>
<evidence type="ECO:0000259" key="8">
    <source>
        <dbReference type="Pfam" id="PF04551"/>
    </source>
</evidence>
<evidence type="ECO:0000256" key="7">
    <source>
        <dbReference type="HAMAP-Rule" id="MF_00159"/>
    </source>
</evidence>
<dbReference type="EC" id="1.17.7.3" evidence="7"/>
<evidence type="ECO:0000256" key="2">
    <source>
        <dbReference type="ARBA" id="ARBA00022723"/>
    </source>
</evidence>
<feature type="binding site" evidence="7">
    <location>
        <position position="336"/>
    </location>
    <ligand>
        <name>[4Fe-4S] cluster</name>
        <dbReference type="ChEBI" id="CHEBI:49883"/>
    </ligand>
</feature>
<dbReference type="EMBL" id="JARGYT010000004">
    <property type="protein sequence ID" value="MDZ5761769.1"/>
    <property type="molecule type" value="Genomic_DNA"/>
</dbReference>
<reference evidence="10 11" key="1">
    <citation type="submission" date="2023-02" db="EMBL/GenBank/DDBJ databases">
        <title>Host association and intracellularity evolved multiple times independently in the Rickettsiales.</title>
        <authorList>
            <person name="Castelli M."/>
            <person name="Nardi T."/>
            <person name="Gammuto L."/>
            <person name="Bellinzona G."/>
            <person name="Sabaneyeva E."/>
            <person name="Potekhin A."/>
            <person name="Serra V."/>
            <person name="Petroni G."/>
            <person name="Sassera D."/>
        </authorList>
    </citation>
    <scope>NUCLEOTIDE SEQUENCE [LARGE SCALE GENOMIC DNA]</scope>
    <source>
        <strain evidence="10 11">BOD18</strain>
    </source>
</reference>
<dbReference type="Pfam" id="PF04551">
    <property type="entry name" value="GcpE"/>
    <property type="match status" value="1"/>
</dbReference>
<protein>
    <recommendedName>
        <fullName evidence="7">4-hydroxy-3-methylbut-2-en-1-yl diphosphate synthase (flavodoxin)</fullName>
        <ecNumber evidence="7">1.17.7.3</ecNumber>
    </recommendedName>
    <alternativeName>
        <fullName evidence="7">1-hydroxy-2-methyl-2-(E)-butenyl 4-diphosphate synthase</fullName>
    </alternativeName>
</protein>
<dbReference type="InterPro" id="IPR058579">
    <property type="entry name" value="IspG_C"/>
</dbReference>
<feature type="domain" description="IspG TIM-barrel" evidence="8">
    <location>
        <begin position="4"/>
        <end position="271"/>
    </location>
</feature>
<evidence type="ECO:0000256" key="3">
    <source>
        <dbReference type="ARBA" id="ARBA00023002"/>
    </source>
</evidence>
<dbReference type="NCBIfam" id="TIGR00612">
    <property type="entry name" value="ispG_gcpE"/>
    <property type="match status" value="1"/>
</dbReference>
<comment type="pathway">
    <text evidence="7">Isoprenoid biosynthesis; isopentenyl diphosphate biosynthesis via DXP pathway; isopentenyl diphosphate from 1-deoxy-D-xylulose 5-phosphate: step 5/6.</text>
</comment>
<keyword evidence="4 7" id="KW-0408">Iron</keyword>
<comment type="cofactor">
    <cofactor evidence="7">
        <name>[4Fe-4S] cluster</name>
        <dbReference type="ChEBI" id="CHEBI:49883"/>
    </cofactor>
    <text evidence="7">Binds 1 [4Fe-4S] cluster.</text>
</comment>
<keyword evidence="1 7" id="KW-0004">4Fe-4S</keyword>
<evidence type="ECO:0000259" key="9">
    <source>
        <dbReference type="Pfam" id="PF26540"/>
    </source>
</evidence>
<dbReference type="PIRSF" id="PIRSF004640">
    <property type="entry name" value="IspG"/>
    <property type="match status" value="1"/>
</dbReference>
<dbReference type="Gene3D" id="3.30.413.10">
    <property type="entry name" value="Sulfite Reductase Hemoprotein, domain 1"/>
    <property type="match status" value="1"/>
</dbReference>
<dbReference type="NCBIfam" id="NF001540">
    <property type="entry name" value="PRK00366.1"/>
    <property type="match status" value="1"/>
</dbReference>
<evidence type="ECO:0000256" key="6">
    <source>
        <dbReference type="ARBA" id="ARBA00023229"/>
    </source>
</evidence>
<feature type="domain" description="IspG C-terminal" evidence="9">
    <location>
        <begin position="286"/>
        <end position="387"/>
    </location>
</feature>
<evidence type="ECO:0000256" key="4">
    <source>
        <dbReference type="ARBA" id="ARBA00023004"/>
    </source>
</evidence>
<accession>A0ABU5L7I7</accession>
<evidence type="ECO:0000256" key="5">
    <source>
        <dbReference type="ARBA" id="ARBA00023014"/>
    </source>
</evidence>
<organism evidence="10 11">
    <name type="scientific">Candidatus Cyrtobacter comes</name>
    <dbReference type="NCBI Taxonomy" id="675776"/>
    <lineage>
        <taxon>Bacteria</taxon>
        <taxon>Pseudomonadati</taxon>
        <taxon>Pseudomonadota</taxon>
        <taxon>Alphaproteobacteria</taxon>
        <taxon>Rickettsiales</taxon>
        <taxon>Candidatus Midichloriaceae</taxon>
        <taxon>Candidatus Cyrtobacter</taxon>
    </lineage>
</organism>
<feature type="binding site" evidence="7">
    <location>
        <position position="343"/>
    </location>
    <ligand>
        <name>[4Fe-4S] cluster</name>
        <dbReference type="ChEBI" id="CHEBI:49883"/>
    </ligand>
</feature>
<dbReference type="InterPro" id="IPR045854">
    <property type="entry name" value="NO2/SO3_Rdtase_4Fe4S_sf"/>
</dbReference>
<evidence type="ECO:0000313" key="10">
    <source>
        <dbReference type="EMBL" id="MDZ5761769.1"/>
    </source>
</evidence>
<dbReference type="SUPFAM" id="SSF56014">
    <property type="entry name" value="Nitrite and sulphite reductase 4Fe-4S domain-like"/>
    <property type="match status" value="1"/>
</dbReference>
<comment type="caution">
    <text evidence="10">The sequence shown here is derived from an EMBL/GenBank/DDBJ whole genome shotgun (WGS) entry which is preliminary data.</text>
</comment>
<dbReference type="PANTHER" id="PTHR30454">
    <property type="entry name" value="4-HYDROXY-3-METHYLBUT-2-EN-1-YL DIPHOSPHATE SYNTHASE"/>
    <property type="match status" value="1"/>
</dbReference>
<keyword evidence="6 7" id="KW-0414">Isoprene biosynthesis</keyword>
<comment type="function">
    <text evidence="7">Converts 2C-methyl-D-erythritol 2,4-cyclodiphosphate (ME-2,4cPP) into 1-hydroxy-2-methyl-2-(E)-butenyl 4-diphosphate.</text>
</comment>
<dbReference type="InterPro" id="IPR058578">
    <property type="entry name" value="IspG_TIM"/>
</dbReference>
<dbReference type="InterPro" id="IPR016425">
    <property type="entry name" value="IspG_bac"/>
</dbReference>
<dbReference type="Gene3D" id="3.20.20.20">
    <property type="entry name" value="Dihydropteroate synthase-like"/>
    <property type="match status" value="1"/>
</dbReference>
<proteinExistence type="inferred from homology"/>
<dbReference type="RefSeq" id="WP_322497279.1">
    <property type="nucleotide sequence ID" value="NZ_JARGYT010000004.1"/>
</dbReference>
<dbReference type="Proteomes" id="UP001293791">
    <property type="component" value="Unassembled WGS sequence"/>
</dbReference>
<comment type="similarity">
    <text evidence="7">Belongs to the IspG family.</text>
</comment>
<keyword evidence="5 7" id="KW-0411">Iron-sulfur</keyword>
<comment type="catalytic activity">
    <reaction evidence="7">
        <text>(2E)-4-hydroxy-3-methylbut-2-enyl diphosphate + oxidized [flavodoxin] + H2O + 2 H(+) = 2-C-methyl-D-erythritol 2,4-cyclic diphosphate + reduced [flavodoxin]</text>
        <dbReference type="Rhea" id="RHEA:43604"/>
        <dbReference type="Rhea" id="RHEA-COMP:10622"/>
        <dbReference type="Rhea" id="RHEA-COMP:10623"/>
        <dbReference type="ChEBI" id="CHEBI:15377"/>
        <dbReference type="ChEBI" id="CHEBI:15378"/>
        <dbReference type="ChEBI" id="CHEBI:57618"/>
        <dbReference type="ChEBI" id="CHEBI:58210"/>
        <dbReference type="ChEBI" id="CHEBI:58483"/>
        <dbReference type="ChEBI" id="CHEBI:128753"/>
        <dbReference type="EC" id="1.17.7.3"/>
    </reaction>
</comment>
<sequence>MRYTVEVGNVKIGGANPVIVQSMTDTPTSDVKATARQILDLFFAGSKIVRVTVNDKEAAAAIPYIRDIVRKEADVPLVGCFHYNGNLLLRNNIDCAQVLDKYRINPGNVGFGTKRDRNFEEILEIAAQNEKPIRIGVNWGSLDQELLSKMMDDNAISKTPLSSSDVMEEAIVASTLISAQKAEEFGIKQNKIIVSAKVSEVQPLIRIYKKLFDKSLYPLHLGLTEAGMGLHAIIQSTAALSILLQQGIGDTIRCSITPKPGSARTEEVTVCNQVLASLGMGAFSPKVISCPGCGRTSGEFFRELSSDVSDFITNSLPALKKKYPGVENLNIAVMGCVVNGPGESKHADIGISLPGAGEDKAAPVFIDGQRKFTLKGKDLSKQFIKVLMSYIEERFGQ</sequence>
<keyword evidence="3 7" id="KW-0560">Oxidoreductase</keyword>
<feature type="binding site" evidence="7">
    <location>
        <position position="293"/>
    </location>
    <ligand>
        <name>[4Fe-4S] cluster</name>
        <dbReference type="ChEBI" id="CHEBI:49883"/>
    </ligand>
</feature>
<dbReference type="InterPro" id="IPR004588">
    <property type="entry name" value="IspG_bac-typ"/>
</dbReference>
<evidence type="ECO:0000313" key="11">
    <source>
        <dbReference type="Proteomes" id="UP001293791"/>
    </source>
</evidence>